<dbReference type="SMART" id="SM00904">
    <property type="entry name" value="Flavokinase"/>
    <property type="match status" value="1"/>
</dbReference>
<dbReference type="AlphaFoldDB" id="A0A1G7DA23"/>
<evidence type="ECO:0000256" key="15">
    <source>
        <dbReference type="PIRNR" id="PIRNR004491"/>
    </source>
</evidence>
<keyword evidence="9 15" id="KW-0418">Kinase</keyword>
<evidence type="ECO:0000313" key="17">
    <source>
        <dbReference type="EMBL" id="SDE47756.1"/>
    </source>
</evidence>
<evidence type="ECO:0000256" key="3">
    <source>
        <dbReference type="ARBA" id="ARBA00005201"/>
    </source>
</evidence>
<comment type="function">
    <text evidence="1">Catalyzes the phosphorylation of riboflavin to FMN followed by the adenylation of FMN to FAD.</text>
</comment>
<dbReference type="Pfam" id="PF01687">
    <property type="entry name" value="Flavokinase"/>
    <property type="match status" value="1"/>
</dbReference>
<dbReference type="InterPro" id="IPR002606">
    <property type="entry name" value="Riboflavin_kinase_bac"/>
</dbReference>
<dbReference type="EC" id="2.7.1.26" evidence="15"/>
<sequence>MSTSAVVIGTFDGVHTGHRRLLELARAREPGARVVAVTFWPHPVSVVRPGAEPKLLSDPIQRELLLRDAGADEVVVVPFSTEVSRWSPAEFVDRVLRPLEPVRVLVGEGFTFGHRASGSATTLAEELGEGVVVESVPLARSGGAPASSTRIRAALAEGDVALANSLLGRPYCFRGVVVVGDQRGREMGFPTANLLVPESMAVPADGIYAGWLTVPEGPDAGRHAAAISVGTNPTFDGVQRRVEANVIGRTDLQLYGLEVVVEFTAWIRGQVRYTGVEDLVTQIHLDVARIREILGA</sequence>
<dbReference type="STRING" id="675864.SAMN04489747_3519"/>
<evidence type="ECO:0000256" key="5">
    <source>
        <dbReference type="ARBA" id="ARBA00022643"/>
    </source>
</evidence>
<evidence type="ECO:0000259" key="16">
    <source>
        <dbReference type="SMART" id="SM00904"/>
    </source>
</evidence>
<keyword evidence="6 15" id="KW-0808">Transferase</keyword>
<comment type="similarity">
    <text evidence="15">Belongs to the ribF family.</text>
</comment>
<dbReference type="GO" id="GO:0009231">
    <property type="term" value="P:riboflavin biosynthetic process"/>
    <property type="evidence" value="ECO:0007669"/>
    <property type="project" value="InterPro"/>
</dbReference>
<dbReference type="Gene3D" id="2.40.30.30">
    <property type="entry name" value="Riboflavin kinase-like"/>
    <property type="match status" value="1"/>
</dbReference>
<gene>
    <name evidence="17" type="ORF">SAMN04489747_3519</name>
</gene>
<keyword evidence="7 15" id="KW-0548">Nucleotidyltransferase</keyword>
<keyword evidence="12" id="KW-0511">Multifunctional enzyme</keyword>
<dbReference type="NCBIfam" id="TIGR00083">
    <property type="entry name" value="ribF"/>
    <property type="match status" value="1"/>
</dbReference>
<keyword evidence="8 15" id="KW-0547">Nucleotide-binding</keyword>
<dbReference type="Gene3D" id="3.40.50.620">
    <property type="entry name" value="HUPs"/>
    <property type="match status" value="1"/>
</dbReference>
<name>A0A1G7DA23_9ACTN</name>
<evidence type="ECO:0000256" key="9">
    <source>
        <dbReference type="ARBA" id="ARBA00022777"/>
    </source>
</evidence>
<dbReference type="GO" id="GO:0005524">
    <property type="term" value="F:ATP binding"/>
    <property type="evidence" value="ECO:0007669"/>
    <property type="project" value="UniProtKB-UniRule"/>
</dbReference>
<evidence type="ECO:0000256" key="1">
    <source>
        <dbReference type="ARBA" id="ARBA00002121"/>
    </source>
</evidence>
<keyword evidence="4 15" id="KW-0285">Flavoprotein</keyword>
<dbReference type="InterPro" id="IPR023468">
    <property type="entry name" value="Riboflavin_kinase"/>
</dbReference>
<keyword evidence="5 15" id="KW-0288">FMN</keyword>
<reference evidence="17 18" key="1">
    <citation type="submission" date="2016-10" db="EMBL/GenBank/DDBJ databases">
        <authorList>
            <person name="de Groot N.N."/>
        </authorList>
    </citation>
    <scope>NUCLEOTIDE SEQUENCE [LARGE SCALE GENOMIC DNA]</scope>
    <source>
        <strain evidence="17 18">MON 2.2</strain>
    </source>
</reference>
<evidence type="ECO:0000256" key="6">
    <source>
        <dbReference type="ARBA" id="ARBA00022679"/>
    </source>
</evidence>
<protein>
    <recommendedName>
        <fullName evidence="15">Riboflavin biosynthesis protein</fullName>
    </recommendedName>
    <domain>
        <recommendedName>
            <fullName evidence="15">Riboflavin kinase</fullName>
            <ecNumber evidence="15">2.7.1.26</ecNumber>
        </recommendedName>
        <alternativeName>
            <fullName evidence="15">Flavokinase</fullName>
        </alternativeName>
    </domain>
    <domain>
        <recommendedName>
            <fullName evidence="15">FMN adenylyltransferase</fullName>
            <ecNumber evidence="15">2.7.7.2</ecNumber>
        </recommendedName>
        <alternativeName>
            <fullName evidence="15">FAD pyrophosphorylase</fullName>
        </alternativeName>
        <alternativeName>
            <fullName evidence="15">FAD synthase</fullName>
        </alternativeName>
    </domain>
</protein>
<dbReference type="PIRSF" id="PIRSF004491">
    <property type="entry name" value="FAD_Synth"/>
    <property type="match status" value="1"/>
</dbReference>
<dbReference type="FunFam" id="2.40.30.30:FF:000003">
    <property type="entry name" value="Riboflavin biosynthesis protein"/>
    <property type="match status" value="1"/>
</dbReference>
<dbReference type="CDD" id="cd02064">
    <property type="entry name" value="FAD_synthetase_N"/>
    <property type="match status" value="1"/>
</dbReference>
<comment type="pathway">
    <text evidence="2 15">Cofactor biosynthesis; FAD biosynthesis; FAD from FMN: step 1/1.</text>
</comment>
<dbReference type="Pfam" id="PF06574">
    <property type="entry name" value="FAD_syn"/>
    <property type="match status" value="1"/>
</dbReference>
<dbReference type="GO" id="GO:0003919">
    <property type="term" value="F:FMN adenylyltransferase activity"/>
    <property type="evidence" value="ECO:0007669"/>
    <property type="project" value="UniProtKB-UniRule"/>
</dbReference>
<dbReference type="SUPFAM" id="SSF52374">
    <property type="entry name" value="Nucleotidylyl transferase"/>
    <property type="match status" value="1"/>
</dbReference>
<evidence type="ECO:0000256" key="11">
    <source>
        <dbReference type="ARBA" id="ARBA00022840"/>
    </source>
</evidence>
<keyword evidence="11 15" id="KW-0067">ATP-binding</keyword>
<dbReference type="EMBL" id="LT629688">
    <property type="protein sequence ID" value="SDE47756.1"/>
    <property type="molecule type" value="Genomic_DNA"/>
</dbReference>
<dbReference type="UniPathway" id="UPA00276">
    <property type="reaction ID" value="UER00406"/>
</dbReference>
<accession>A0A1G7DA23</accession>
<dbReference type="RefSeq" id="WP_090595319.1">
    <property type="nucleotide sequence ID" value="NZ_LT629688.1"/>
</dbReference>
<comment type="pathway">
    <text evidence="3 15">Cofactor biosynthesis; FMN biosynthesis; FMN from riboflavin (ATP route): step 1/1.</text>
</comment>
<feature type="domain" description="Riboflavin kinase" evidence="16">
    <location>
        <begin position="166"/>
        <end position="295"/>
    </location>
</feature>
<evidence type="ECO:0000313" key="18">
    <source>
        <dbReference type="Proteomes" id="UP000198546"/>
    </source>
</evidence>
<evidence type="ECO:0000256" key="7">
    <source>
        <dbReference type="ARBA" id="ARBA00022695"/>
    </source>
</evidence>
<dbReference type="InterPro" id="IPR015864">
    <property type="entry name" value="FAD_synthase"/>
</dbReference>
<dbReference type="InterPro" id="IPR015865">
    <property type="entry name" value="Riboflavin_kinase_bac/euk"/>
</dbReference>
<evidence type="ECO:0000256" key="14">
    <source>
        <dbReference type="ARBA" id="ARBA00049494"/>
    </source>
</evidence>
<evidence type="ECO:0000256" key="12">
    <source>
        <dbReference type="ARBA" id="ARBA00023268"/>
    </source>
</evidence>
<dbReference type="InterPro" id="IPR023465">
    <property type="entry name" value="Riboflavin_kinase_dom_sf"/>
</dbReference>
<evidence type="ECO:0000256" key="8">
    <source>
        <dbReference type="ARBA" id="ARBA00022741"/>
    </source>
</evidence>
<dbReference type="GO" id="GO:0008531">
    <property type="term" value="F:riboflavin kinase activity"/>
    <property type="evidence" value="ECO:0007669"/>
    <property type="project" value="UniProtKB-UniRule"/>
</dbReference>
<dbReference type="PANTHER" id="PTHR22749:SF6">
    <property type="entry name" value="RIBOFLAVIN KINASE"/>
    <property type="match status" value="1"/>
</dbReference>
<dbReference type="PANTHER" id="PTHR22749">
    <property type="entry name" value="RIBOFLAVIN KINASE/FMN ADENYLYLTRANSFERASE"/>
    <property type="match status" value="1"/>
</dbReference>
<dbReference type="OrthoDB" id="9803667at2"/>
<dbReference type="GO" id="GO:0006747">
    <property type="term" value="P:FAD biosynthetic process"/>
    <property type="evidence" value="ECO:0007669"/>
    <property type="project" value="UniProtKB-UniRule"/>
</dbReference>
<dbReference type="Proteomes" id="UP000198546">
    <property type="component" value="Chromosome i"/>
</dbReference>
<evidence type="ECO:0000256" key="4">
    <source>
        <dbReference type="ARBA" id="ARBA00022630"/>
    </source>
</evidence>
<organism evidence="17 18">
    <name type="scientific">Auraticoccus monumenti</name>
    <dbReference type="NCBI Taxonomy" id="675864"/>
    <lineage>
        <taxon>Bacteria</taxon>
        <taxon>Bacillati</taxon>
        <taxon>Actinomycetota</taxon>
        <taxon>Actinomycetes</taxon>
        <taxon>Propionibacteriales</taxon>
        <taxon>Propionibacteriaceae</taxon>
        <taxon>Auraticoccus</taxon>
    </lineage>
</organism>
<keyword evidence="10 15" id="KW-0274">FAD</keyword>
<dbReference type="NCBIfam" id="NF004160">
    <property type="entry name" value="PRK05627.1-3"/>
    <property type="match status" value="1"/>
</dbReference>
<dbReference type="GO" id="GO:0009398">
    <property type="term" value="P:FMN biosynthetic process"/>
    <property type="evidence" value="ECO:0007669"/>
    <property type="project" value="UniProtKB-UniRule"/>
</dbReference>
<dbReference type="UniPathway" id="UPA00277">
    <property type="reaction ID" value="UER00407"/>
</dbReference>
<evidence type="ECO:0000256" key="10">
    <source>
        <dbReference type="ARBA" id="ARBA00022827"/>
    </source>
</evidence>
<keyword evidence="18" id="KW-1185">Reference proteome</keyword>
<comment type="catalytic activity">
    <reaction evidence="13 15">
        <text>riboflavin + ATP = FMN + ADP + H(+)</text>
        <dbReference type="Rhea" id="RHEA:14357"/>
        <dbReference type="ChEBI" id="CHEBI:15378"/>
        <dbReference type="ChEBI" id="CHEBI:30616"/>
        <dbReference type="ChEBI" id="CHEBI:57986"/>
        <dbReference type="ChEBI" id="CHEBI:58210"/>
        <dbReference type="ChEBI" id="CHEBI:456216"/>
        <dbReference type="EC" id="2.7.1.26"/>
    </reaction>
</comment>
<comment type="catalytic activity">
    <reaction evidence="14 15">
        <text>FMN + ATP + H(+) = FAD + diphosphate</text>
        <dbReference type="Rhea" id="RHEA:17237"/>
        <dbReference type="ChEBI" id="CHEBI:15378"/>
        <dbReference type="ChEBI" id="CHEBI:30616"/>
        <dbReference type="ChEBI" id="CHEBI:33019"/>
        <dbReference type="ChEBI" id="CHEBI:57692"/>
        <dbReference type="ChEBI" id="CHEBI:58210"/>
        <dbReference type="EC" id="2.7.7.2"/>
    </reaction>
</comment>
<dbReference type="EC" id="2.7.7.2" evidence="15"/>
<evidence type="ECO:0000256" key="2">
    <source>
        <dbReference type="ARBA" id="ARBA00004726"/>
    </source>
</evidence>
<dbReference type="InterPro" id="IPR014729">
    <property type="entry name" value="Rossmann-like_a/b/a_fold"/>
</dbReference>
<dbReference type="SUPFAM" id="SSF82114">
    <property type="entry name" value="Riboflavin kinase-like"/>
    <property type="match status" value="1"/>
</dbReference>
<proteinExistence type="inferred from homology"/>
<evidence type="ECO:0000256" key="13">
    <source>
        <dbReference type="ARBA" id="ARBA00047880"/>
    </source>
</evidence>